<dbReference type="Proteomes" id="UP001174909">
    <property type="component" value="Unassembled WGS sequence"/>
</dbReference>
<proteinExistence type="predicted"/>
<sequence>IDVYNCLCCQFARLHDAEKTKLTESHEAERKRLLDAQAKREKLRYALLMRPETAVQSSASFFSWHHVVYCWFEDISDLEVIAESEEPSPSSHL</sequence>
<gene>
    <name evidence="1" type="ORF">GBAR_LOCUS16847</name>
</gene>
<evidence type="ECO:0000313" key="1">
    <source>
        <dbReference type="EMBL" id="CAI8029696.1"/>
    </source>
</evidence>
<organism evidence="1 2">
    <name type="scientific">Geodia barretti</name>
    <name type="common">Barrett's horny sponge</name>
    <dbReference type="NCBI Taxonomy" id="519541"/>
    <lineage>
        <taxon>Eukaryota</taxon>
        <taxon>Metazoa</taxon>
        <taxon>Porifera</taxon>
        <taxon>Demospongiae</taxon>
        <taxon>Heteroscleromorpha</taxon>
        <taxon>Tetractinellida</taxon>
        <taxon>Astrophorina</taxon>
        <taxon>Geodiidae</taxon>
        <taxon>Geodia</taxon>
    </lineage>
</organism>
<evidence type="ECO:0000313" key="2">
    <source>
        <dbReference type="Proteomes" id="UP001174909"/>
    </source>
</evidence>
<name>A0AA35WUU2_GEOBA</name>
<reference evidence="1" key="1">
    <citation type="submission" date="2023-03" db="EMBL/GenBank/DDBJ databases">
        <authorList>
            <person name="Steffen K."/>
            <person name="Cardenas P."/>
        </authorList>
    </citation>
    <scope>NUCLEOTIDE SEQUENCE</scope>
</reference>
<comment type="caution">
    <text evidence="1">The sequence shown here is derived from an EMBL/GenBank/DDBJ whole genome shotgun (WGS) entry which is preliminary data.</text>
</comment>
<protein>
    <submittedName>
        <fullName evidence="1">Uncharacterized protein</fullName>
    </submittedName>
</protein>
<accession>A0AA35WUU2</accession>
<keyword evidence="2" id="KW-1185">Reference proteome</keyword>
<feature type="non-terminal residue" evidence="1">
    <location>
        <position position="93"/>
    </location>
</feature>
<dbReference type="AlphaFoldDB" id="A0AA35WUU2"/>
<dbReference type="EMBL" id="CASHTH010002427">
    <property type="protein sequence ID" value="CAI8029696.1"/>
    <property type="molecule type" value="Genomic_DNA"/>
</dbReference>